<dbReference type="EMBL" id="BBJU01000025">
    <property type="protein sequence ID" value="GAK72463.1"/>
    <property type="molecule type" value="Genomic_DNA"/>
</dbReference>
<dbReference type="RefSeq" id="WP_131367808.1">
    <property type="nucleotide sequence ID" value="NZ_BBJU01000025.1"/>
</dbReference>
<name>A0A081D0L7_9HYPH</name>
<reference evidence="1 2" key="1">
    <citation type="submission" date="2014-08" db="EMBL/GenBank/DDBJ databases">
        <title>Whole genome shotgun sequence of Rhizobium rubi NBRC 13261.</title>
        <authorList>
            <person name="Katano-Makiyama Y."/>
            <person name="Hosoyama A."/>
            <person name="Hashimoto M."/>
            <person name="Hosoyama Y."/>
            <person name="Noguchi M."/>
            <person name="Tsuchikane K."/>
            <person name="Uohara A."/>
            <person name="Ohji S."/>
            <person name="Ichikawa N."/>
            <person name="Kimura A."/>
            <person name="Yamazoe A."/>
            <person name="Fujita N."/>
        </authorList>
    </citation>
    <scope>NUCLEOTIDE SEQUENCE [LARGE SCALE GENOMIC DNA]</scope>
    <source>
        <strain evidence="1 2">NBRC 13261</strain>
    </source>
</reference>
<comment type="caution">
    <text evidence="1">The sequence shown here is derived from an EMBL/GenBank/DDBJ whole genome shotgun (WGS) entry which is preliminary data.</text>
</comment>
<evidence type="ECO:0000313" key="1">
    <source>
        <dbReference type="EMBL" id="GAK72463.1"/>
    </source>
</evidence>
<dbReference type="Proteomes" id="UP000028701">
    <property type="component" value="Unassembled WGS sequence"/>
</dbReference>
<evidence type="ECO:0000313" key="2">
    <source>
        <dbReference type="Proteomes" id="UP000028701"/>
    </source>
</evidence>
<gene>
    <name evidence="1" type="ORF">RRU01S_25_01540</name>
</gene>
<dbReference type="AlphaFoldDB" id="A0A081D0L7"/>
<organism evidence="1 2">
    <name type="scientific">Agrobacterium rubi TR3 = NBRC 13261</name>
    <dbReference type="NCBI Taxonomy" id="1368415"/>
    <lineage>
        <taxon>Bacteria</taxon>
        <taxon>Pseudomonadati</taxon>
        <taxon>Pseudomonadota</taxon>
        <taxon>Alphaproteobacteria</taxon>
        <taxon>Hyphomicrobiales</taxon>
        <taxon>Rhizobiaceae</taxon>
        <taxon>Rhizobium/Agrobacterium group</taxon>
        <taxon>Agrobacterium</taxon>
    </lineage>
</organism>
<sequence length="71" mass="7884">MAGELETEAANLYADAGMVPPWMGKEGQAFLDARKKFNAEVNARTLALFKEADVDLKGTDLNRIFHRADRS</sequence>
<proteinExistence type="predicted"/>
<protein>
    <submittedName>
        <fullName evidence="1">Uncharacterized protein</fullName>
    </submittedName>
</protein>
<accession>A0A081D0L7</accession>